<accession>A0ABP6GA87</accession>
<protein>
    <submittedName>
        <fullName evidence="1">Uncharacterized protein</fullName>
    </submittedName>
</protein>
<proteinExistence type="predicted"/>
<organism evidence="1 2">
    <name type="scientific">Actinocorallia aurantiaca</name>
    <dbReference type="NCBI Taxonomy" id="46204"/>
    <lineage>
        <taxon>Bacteria</taxon>
        <taxon>Bacillati</taxon>
        <taxon>Actinomycetota</taxon>
        <taxon>Actinomycetes</taxon>
        <taxon>Streptosporangiales</taxon>
        <taxon>Thermomonosporaceae</taxon>
        <taxon>Actinocorallia</taxon>
    </lineage>
</organism>
<evidence type="ECO:0000313" key="1">
    <source>
        <dbReference type="EMBL" id="GAA2719487.1"/>
    </source>
</evidence>
<sequence length="133" mass="15015">MSHDNFDALMAEVMTQADQFGHRQHIHLAWLAVRRYGTPAAITLVSEGIQRTARYAGAPHKFHASVSRAWVELVGYHAVDDTGDDFTAFVDRYPQLLDKRLLTHHYRSSTLATAAARTGWVEPDLLPLPAHRR</sequence>
<keyword evidence="2" id="KW-1185">Reference proteome</keyword>
<dbReference type="Proteomes" id="UP001501842">
    <property type="component" value="Unassembled WGS sequence"/>
</dbReference>
<evidence type="ECO:0000313" key="2">
    <source>
        <dbReference type="Proteomes" id="UP001501842"/>
    </source>
</evidence>
<name>A0ABP6GA87_9ACTN</name>
<gene>
    <name evidence="1" type="ORF">GCM10010439_05170</name>
</gene>
<comment type="caution">
    <text evidence="1">The sequence shown here is derived from an EMBL/GenBank/DDBJ whole genome shotgun (WGS) entry which is preliminary data.</text>
</comment>
<reference evidence="2" key="1">
    <citation type="journal article" date="2019" name="Int. J. Syst. Evol. Microbiol.">
        <title>The Global Catalogue of Microorganisms (GCM) 10K type strain sequencing project: providing services to taxonomists for standard genome sequencing and annotation.</title>
        <authorList>
            <consortium name="The Broad Institute Genomics Platform"/>
            <consortium name="The Broad Institute Genome Sequencing Center for Infectious Disease"/>
            <person name="Wu L."/>
            <person name="Ma J."/>
        </authorList>
    </citation>
    <scope>NUCLEOTIDE SEQUENCE [LARGE SCALE GENOMIC DNA]</scope>
    <source>
        <strain evidence="2">JCM 8201</strain>
    </source>
</reference>
<dbReference type="RefSeq" id="WP_344448449.1">
    <property type="nucleotide sequence ID" value="NZ_BAAATZ010000002.1"/>
</dbReference>
<dbReference type="EMBL" id="BAAATZ010000002">
    <property type="protein sequence ID" value="GAA2719487.1"/>
    <property type="molecule type" value="Genomic_DNA"/>
</dbReference>